<keyword evidence="1" id="KW-1133">Transmembrane helix</keyword>
<dbReference type="HOGENOM" id="CLU_1822738_0_0_9"/>
<feature type="transmembrane region" description="Helical" evidence="1">
    <location>
        <begin position="6"/>
        <end position="25"/>
    </location>
</feature>
<evidence type="ECO:0000313" key="3">
    <source>
        <dbReference type="Proteomes" id="UP000031449"/>
    </source>
</evidence>
<dbReference type="AlphaFoldDB" id="A0A0B5AX60"/>
<gene>
    <name evidence="2" type="ORF">JMA_38350</name>
</gene>
<keyword evidence="1" id="KW-0472">Membrane</keyword>
<dbReference type="Proteomes" id="UP000031449">
    <property type="component" value="Plasmid unnamed"/>
</dbReference>
<keyword evidence="3" id="KW-1185">Reference proteome</keyword>
<reference evidence="2 3" key="1">
    <citation type="submission" date="2014-08" db="EMBL/GenBank/DDBJ databases">
        <title>Complete genome of a marine bacteria Jeotgalibacillus malaysiensis.</title>
        <authorList>
            <person name="Yaakop A.S."/>
            <person name="Chan K.-G."/>
            <person name="Goh K.M."/>
        </authorList>
    </citation>
    <scope>NUCLEOTIDE SEQUENCE [LARGE SCALE GENOMIC DNA]</scope>
    <source>
        <strain evidence="2 3">D5</strain>
        <plasmid evidence="3">Plasmid</plasmid>
    </source>
</reference>
<dbReference type="KEGG" id="jeo:JMA_38350"/>
<evidence type="ECO:0000313" key="2">
    <source>
        <dbReference type="EMBL" id="AJD93153.1"/>
    </source>
</evidence>
<accession>A0A0B5AX60</accession>
<proteinExistence type="predicted"/>
<evidence type="ECO:0000256" key="1">
    <source>
        <dbReference type="SAM" id="Phobius"/>
    </source>
</evidence>
<protein>
    <submittedName>
        <fullName evidence="2">Uncharacterized protein</fullName>
    </submittedName>
</protein>
<keyword evidence="2" id="KW-0614">Plasmid</keyword>
<dbReference type="EMBL" id="CP009417">
    <property type="protein sequence ID" value="AJD93153.1"/>
    <property type="molecule type" value="Genomic_DNA"/>
</dbReference>
<geneLocation type="plasmid" evidence="3"/>
<name>A0A0B5AX60_9BACL</name>
<keyword evidence="1" id="KW-0812">Transmembrane</keyword>
<sequence length="141" mass="16330">MKESLKWFLGLGIVFLVVLFIVLSFTSNMADAMKRESYVVLKHNVEGDELVTFKSRPVMNANPDYFFMKEDNVLIHPKQKELEKTLEVMIHKDGKKETVRFKHLEIIPEDVEEMIVSFDPKDDSKSVDGTLYIPSSEAIYK</sequence>
<dbReference type="BioCyc" id="JESP1508404:G14D9-13119-MONOMER"/>
<organism evidence="2 3">
    <name type="scientific">Jeotgalibacillus malaysiensis</name>
    <dbReference type="NCBI Taxonomy" id="1508404"/>
    <lineage>
        <taxon>Bacteria</taxon>
        <taxon>Bacillati</taxon>
        <taxon>Bacillota</taxon>
        <taxon>Bacilli</taxon>
        <taxon>Bacillales</taxon>
        <taxon>Caryophanaceae</taxon>
        <taxon>Jeotgalibacillus</taxon>
    </lineage>
</organism>